<dbReference type="AlphaFoldDB" id="A0A1I0ZS59"/>
<dbReference type="Gene3D" id="3.20.20.140">
    <property type="entry name" value="Metal-dependent hydrolases"/>
    <property type="match status" value="1"/>
</dbReference>
<dbReference type="STRING" id="490629.SAMN05216266_107252"/>
<protein>
    <submittedName>
        <fullName evidence="2">Imidazolonepropionase</fullName>
    </submittedName>
</protein>
<sequence length="399" mass="41377">MATPTTAVETGRPTVLTGTWLFDGHEMKPDAVVLIEGRRIVAAGHGIAHPQDAEIVDLSGATLLPGLIDTHVHLAFDASEDPVGRLAALDDTEALAAMAEAARLALRGGVTTVRDLGDRDYLSLKLRDSASPELPTILASGPPITIPEGHCHFLGGVAMPGLDGIRAAVREHAERGVDVVKIMASGGQLTPGSRQDLAQFSPGELAAAVAEAHRHGLPVTAHAHGTAAVVDAATAGVDGLEHVSFWSLDGVDEPPPDTVRTIVDHQIVVGMTLGMAPAAGAQPPVEILRRLPLMLANLRALRDAGALCVVGTDAGLGPIKPHDVLRHAVPQLGSLGFDPTEALRTVTAVAARVCGLADTKGMLAPGFDADILAVEGNPLTDPDVIHRIRAVFARGVRVR</sequence>
<proteinExistence type="predicted"/>
<gene>
    <name evidence="2" type="ORF">SAMN05216266_107252</name>
</gene>
<dbReference type="InterPro" id="IPR032466">
    <property type="entry name" value="Metal_Hydrolase"/>
</dbReference>
<dbReference type="InterPro" id="IPR006680">
    <property type="entry name" value="Amidohydro-rel"/>
</dbReference>
<organism evidence="2 3">
    <name type="scientific">Amycolatopsis marina</name>
    <dbReference type="NCBI Taxonomy" id="490629"/>
    <lineage>
        <taxon>Bacteria</taxon>
        <taxon>Bacillati</taxon>
        <taxon>Actinomycetota</taxon>
        <taxon>Actinomycetes</taxon>
        <taxon>Pseudonocardiales</taxon>
        <taxon>Pseudonocardiaceae</taxon>
        <taxon>Amycolatopsis</taxon>
    </lineage>
</organism>
<dbReference type="InterPro" id="IPR051781">
    <property type="entry name" value="Metallo-dep_Hydrolase"/>
</dbReference>
<dbReference type="EMBL" id="FOKG01000007">
    <property type="protein sequence ID" value="SFB28649.1"/>
    <property type="molecule type" value="Genomic_DNA"/>
</dbReference>
<dbReference type="Proteomes" id="UP000243799">
    <property type="component" value="Unassembled WGS sequence"/>
</dbReference>
<name>A0A1I0ZS59_9PSEU</name>
<dbReference type="SUPFAM" id="SSF51556">
    <property type="entry name" value="Metallo-dependent hydrolases"/>
    <property type="match status" value="1"/>
</dbReference>
<reference evidence="3" key="1">
    <citation type="submission" date="2016-10" db="EMBL/GenBank/DDBJ databases">
        <authorList>
            <person name="Varghese N."/>
            <person name="Submissions S."/>
        </authorList>
    </citation>
    <scope>NUCLEOTIDE SEQUENCE [LARGE SCALE GENOMIC DNA]</scope>
    <source>
        <strain evidence="3">CGMCC 4.3568</strain>
    </source>
</reference>
<evidence type="ECO:0000313" key="2">
    <source>
        <dbReference type="EMBL" id="SFB28649.1"/>
    </source>
</evidence>
<dbReference type="RefSeq" id="WP_091673746.1">
    <property type="nucleotide sequence ID" value="NZ_FOKG01000007.1"/>
</dbReference>
<dbReference type="Pfam" id="PF01979">
    <property type="entry name" value="Amidohydro_1"/>
    <property type="match status" value="1"/>
</dbReference>
<dbReference type="Gene3D" id="2.30.40.10">
    <property type="entry name" value="Urease, subunit C, domain 1"/>
    <property type="match status" value="1"/>
</dbReference>
<evidence type="ECO:0000259" key="1">
    <source>
        <dbReference type="Pfam" id="PF01979"/>
    </source>
</evidence>
<feature type="domain" description="Amidohydrolase-related" evidence="1">
    <location>
        <begin position="62"/>
        <end position="396"/>
    </location>
</feature>
<dbReference type="SUPFAM" id="SSF51338">
    <property type="entry name" value="Composite domain of metallo-dependent hydrolases"/>
    <property type="match status" value="1"/>
</dbReference>
<dbReference type="OrthoDB" id="3514520at2"/>
<dbReference type="GO" id="GO:0016810">
    <property type="term" value="F:hydrolase activity, acting on carbon-nitrogen (but not peptide) bonds"/>
    <property type="evidence" value="ECO:0007669"/>
    <property type="project" value="InterPro"/>
</dbReference>
<keyword evidence="3" id="KW-1185">Reference proteome</keyword>
<dbReference type="PANTHER" id="PTHR43135:SF3">
    <property type="entry name" value="ALPHA-D-RIBOSE 1-METHYLPHOSPHONATE 5-TRIPHOSPHATE DIPHOSPHATASE"/>
    <property type="match status" value="1"/>
</dbReference>
<accession>A0A1I0ZS59</accession>
<evidence type="ECO:0000313" key="3">
    <source>
        <dbReference type="Proteomes" id="UP000243799"/>
    </source>
</evidence>
<dbReference type="InterPro" id="IPR011059">
    <property type="entry name" value="Metal-dep_hydrolase_composite"/>
</dbReference>
<dbReference type="PANTHER" id="PTHR43135">
    <property type="entry name" value="ALPHA-D-RIBOSE 1-METHYLPHOSPHONATE 5-TRIPHOSPHATE DIPHOSPHATASE"/>
    <property type="match status" value="1"/>
</dbReference>